<feature type="domain" description="Radical SAM core" evidence="7">
    <location>
        <begin position="8"/>
        <end position="226"/>
    </location>
</feature>
<evidence type="ECO:0000259" key="7">
    <source>
        <dbReference type="PROSITE" id="PS51918"/>
    </source>
</evidence>
<dbReference type="GO" id="GO:0003824">
    <property type="term" value="F:catalytic activity"/>
    <property type="evidence" value="ECO:0007669"/>
    <property type="project" value="InterPro"/>
</dbReference>
<dbReference type="InterPro" id="IPR023885">
    <property type="entry name" value="4Fe4S-binding_SPASM_dom"/>
</dbReference>
<dbReference type="Proteomes" id="UP001139485">
    <property type="component" value="Unassembled WGS sequence"/>
</dbReference>
<dbReference type="PIRSF" id="PIRSF037420">
    <property type="entry name" value="PQQ_syn_pqqE"/>
    <property type="match status" value="1"/>
</dbReference>
<evidence type="ECO:0000313" key="9">
    <source>
        <dbReference type="Proteomes" id="UP001139485"/>
    </source>
</evidence>
<comment type="cofactor">
    <cofactor evidence="1">
        <name>[4Fe-4S] cluster</name>
        <dbReference type="ChEBI" id="CHEBI:49883"/>
    </cofactor>
</comment>
<keyword evidence="4" id="KW-0479">Metal-binding</keyword>
<dbReference type="Gene3D" id="3.20.20.70">
    <property type="entry name" value="Aldolase class I"/>
    <property type="match status" value="1"/>
</dbReference>
<dbReference type="GO" id="GO:0051539">
    <property type="term" value="F:4 iron, 4 sulfur cluster binding"/>
    <property type="evidence" value="ECO:0007669"/>
    <property type="project" value="UniProtKB-KW"/>
</dbReference>
<dbReference type="InterPro" id="IPR007197">
    <property type="entry name" value="rSAM"/>
</dbReference>
<evidence type="ECO:0000256" key="4">
    <source>
        <dbReference type="ARBA" id="ARBA00022723"/>
    </source>
</evidence>
<dbReference type="InterPro" id="IPR017200">
    <property type="entry name" value="PqqE-like"/>
</dbReference>
<dbReference type="AlphaFoldDB" id="A0A9X2D8M5"/>
<dbReference type="InterPro" id="IPR050377">
    <property type="entry name" value="Radical_SAM_PqqE_MftC-like"/>
</dbReference>
<keyword evidence="3" id="KW-0949">S-adenosyl-L-methionine</keyword>
<proteinExistence type="predicted"/>
<evidence type="ECO:0000256" key="1">
    <source>
        <dbReference type="ARBA" id="ARBA00001966"/>
    </source>
</evidence>
<evidence type="ECO:0000313" key="8">
    <source>
        <dbReference type="EMBL" id="MCM0620084.1"/>
    </source>
</evidence>
<dbReference type="GO" id="GO:0046872">
    <property type="term" value="F:metal ion binding"/>
    <property type="evidence" value="ECO:0007669"/>
    <property type="project" value="UniProtKB-KW"/>
</dbReference>
<dbReference type="SFLD" id="SFLDG01067">
    <property type="entry name" value="SPASM/twitch_domain_containing"/>
    <property type="match status" value="1"/>
</dbReference>
<evidence type="ECO:0000256" key="3">
    <source>
        <dbReference type="ARBA" id="ARBA00022691"/>
    </source>
</evidence>
<dbReference type="SFLD" id="SFLDS00029">
    <property type="entry name" value="Radical_SAM"/>
    <property type="match status" value="1"/>
</dbReference>
<keyword evidence="6" id="KW-0411">Iron-sulfur</keyword>
<dbReference type="Pfam" id="PF13186">
    <property type="entry name" value="SPASM"/>
    <property type="match status" value="1"/>
</dbReference>
<gene>
    <name evidence="8" type="ORF">M8330_07225</name>
</gene>
<keyword evidence="9" id="KW-1185">Reference proteome</keyword>
<reference evidence="8" key="1">
    <citation type="submission" date="2022-05" db="EMBL/GenBank/DDBJ databases">
        <authorList>
            <person name="Tuo L."/>
        </authorList>
    </citation>
    <scope>NUCLEOTIDE SEQUENCE</scope>
    <source>
        <strain evidence="8">BSK12Z-4</strain>
    </source>
</reference>
<dbReference type="InterPro" id="IPR058240">
    <property type="entry name" value="rSAM_sf"/>
</dbReference>
<comment type="caution">
    <text evidence="8">The sequence shown here is derived from an EMBL/GenBank/DDBJ whole genome shotgun (WGS) entry which is preliminary data.</text>
</comment>
<name>A0A9X2D8M5_9ACTN</name>
<keyword evidence="2" id="KW-0004">4Fe-4S</keyword>
<evidence type="ECO:0000256" key="6">
    <source>
        <dbReference type="ARBA" id="ARBA00023014"/>
    </source>
</evidence>
<keyword evidence="5" id="KW-0408">Iron</keyword>
<dbReference type="SUPFAM" id="SSF102114">
    <property type="entry name" value="Radical SAM enzymes"/>
    <property type="match status" value="1"/>
</dbReference>
<dbReference type="SFLD" id="SFLDG01386">
    <property type="entry name" value="main_SPASM_domain-containing"/>
    <property type="match status" value="1"/>
</dbReference>
<dbReference type="RefSeq" id="WP_250826768.1">
    <property type="nucleotide sequence ID" value="NZ_JAMOIL010000008.1"/>
</dbReference>
<protein>
    <submittedName>
        <fullName evidence="8">Radical SAM protein</fullName>
    </submittedName>
</protein>
<evidence type="ECO:0000256" key="5">
    <source>
        <dbReference type="ARBA" id="ARBA00023004"/>
    </source>
</evidence>
<dbReference type="Pfam" id="PF04055">
    <property type="entry name" value="Radical_SAM"/>
    <property type="match status" value="1"/>
</dbReference>
<dbReference type="PROSITE" id="PS51918">
    <property type="entry name" value="RADICAL_SAM"/>
    <property type="match status" value="1"/>
</dbReference>
<dbReference type="CDD" id="cd01335">
    <property type="entry name" value="Radical_SAM"/>
    <property type="match status" value="1"/>
</dbReference>
<sequence>MAHPRLFLNTPVKSYIQVTNVCDLNCQQCYTNCTKEAATDELTLDEWKQVLTQMSTDGVININIEGGEPLCRGDLDDFLRFATSKFWVWLRTHAHLITPKRAEELAQLGIGRVIVDLFAPQAELNDELAGVAGTYEHTIEGVKNLRACDVPVALACILNRKVLPHLQDYLDLGAELGAVEVAFLRFYPIGRALENWGHLAPTLPEIMTAVDSVVVPDGVRFMEGFHPYDSNCCFENAGVTSTGRSIGCPYLRDLVDFGNVRDKTLLDTWQDAHYTEIRTAEVEGACDDCAGTQVGSPGGCRSAAFMFKGSWDASDPFCVNMNEGVDVSELPKYLPLTTP</sequence>
<dbReference type="EMBL" id="JAMOIL010000008">
    <property type="protein sequence ID" value="MCM0620084.1"/>
    <property type="molecule type" value="Genomic_DNA"/>
</dbReference>
<dbReference type="PANTHER" id="PTHR11228">
    <property type="entry name" value="RADICAL SAM DOMAIN PROTEIN"/>
    <property type="match status" value="1"/>
</dbReference>
<accession>A0A9X2D8M5</accession>
<evidence type="ECO:0000256" key="2">
    <source>
        <dbReference type="ARBA" id="ARBA00022485"/>
    </source>
</evidence>
<dbReference type="InterPro" id="IPR013785">
    <property type="entry name" value="Aldolase_TIM"/>
</dbReference>
<organism evidence="8 9">
    <name type="scientific">Nocardioides bruguierae</name>
    <dbReference type="NCBI Taxonomy" id="2945102"/>
    <lineage>
        <taxon>Bacteria</taxon>
        <taxon>Bacillati</taxon>
        <taxon>Actinomycetota</taxon>
        <taxon>Actinomycetes</taxon>
        <taxon>Propionibacteriales</taxon>
        <taxon>Nocardioidaceae</taxon>
        <taxon>Nocardioides</taxon>
    </lineage>
</organism>
<dbReference type="PANTHER" id="PTHR11228:SF7">
    <property type="entry name" value="PQQA PEPTIDE CYCLASE"/>
    <property type="match status" value="1"/>
</dbReference>